<evidence type="ECO:0000313" key="2">
    <source>
        <dbReference type="EMBL" id="MFC4562126.1"/>
    </source>
</evidence>
<proteinExistence type="predicted"/>
<dbReference type="SUPFAM" id="SSF53901">
    <property type="entry name" value="Thiolase-like"/>
    <property type="match status" value="2"/>
</dbReference>
<protein>
    <submittedName>
        <fullName evidence="2">Lipid-transfer protein</fullName>
    </submittedName>
</protein>
<feature type="region of interest" description="Disordered" evidence="1">
    <location>
        <begin position="188"/>
        <end position="230"/>
    </location>
</feature>
<comment type="caution">
    <text evidence="2">The sequence shown here is derived from an EMBL/GenBank/DDBJ whole genome shotgun (WGS) entry which is preliminary data.</text>
</comment>
<dbReference type="PANTHER" id="PTHR42870:SF1">
    <property type="entry name" value="NON-SPECIFIC LIPID-TRANSFER PROTEIN-LIKE 2"/>
    <property type="match status" value="1"/>
</dbReference>
<dbReference type="Proteomes" id="UP001595923">
    <property type="component" value="Unassembled WGS sequence"/>
</dbReference>
<dbReference type="RefSeq" id="WP_378573028.1">
    <property type="nucleotide sequence ID" value="NZ_JBHSFQ010000006.1"/>
</dbReference>
<accession>A0ABV9DT95</accession>
<sequence length="394" mass="39391">MTTSSSAPGGPVDPGDVAVVGFAQTAHRPVDAGVSEVALVREVVADVLEQTGIDRGDIGFTVSGSLDYLAGAPFSFVSALDALGAWPPISESHVEMDAAWALYEAWLVLRHGGVDCALVYGFGKATQGDLAEILGRQLDPYYLAPLGVDADSLAALQAQALLDTGRAGERDLAEVAARSRAAALANPAVAGTGGLPPPPGPPGDDQAPGAGGAAPAGGAPGVGASPGGDTVVHPLRAAEIAPPCDGAAAVLLATGRTAHRIAAGRGLRPVWIRGLEHRIDVHAPGARDLTRVESAELAAAAAGVGEGPVDVAELHARYAHEEILLRTALGLGDGVDVNPSGGPLGADPVMATGLIRIGEVARRIAAGTAERGVAHAAQGPCLQHNLVAVLEAAP</sequence>
<dbReference type="InterPro" id="IPR016039">
    <property type="entry name" value="Thiolase-like"/>
</dbReference>
<keyword evidence="3" id="KW-1185">Reference proteome</keyword>
<name>A0ABV9DT95_9ACTN</name>
<gene>
    <name evidence="2" type="ORF">ACFO4E_09685</name>
</gene>
<reference evidence="3" key="1">
    <citation type="journal article" date="2019" name="Int. J. Syst. Evol. Microbiol.">
        <title>The Global Catalogue of Microorganisms (GCM) 10K type strain sequencing project: providing services to taxonomists for standard genome sequencing and annotation.</title>
        <authorList>
            <consortium name="The Broad Institute Genomics Platform"/>
            <consortium name="The Broad Institute Genome Sequencing Center for Infectious Disease"/>
            <person name="Wu L."/>
            <person name="Ma J."/>
        </authorList>
    </citation>
    <scope>NUCLEOTIDE SEQUENCE [LARGE SCALE GENOMIC DNA]</scope>
    <source>
        <strain evidence="3">XZYJ18</strain>
    </source>
</reference>
<evidence type="ECO:0000313" key="3">
    <source>
        <dbReference type="Proteomes" id="UP001595923"/>
    </source>
</evidence>
<organism evidence="2 3">
    <name type="scientific">Nocardiopsis mangrovi</name>
    <dbReference type="NCBI Taxonomy" id="1179818"/>
    <lineage>
        <taxon>Bacteria</taxon>
        <taxon>Bacillati</taxon>
        <taxon>Actinomycetota</taxon>
        <taxon>Actinomycetes</taxon>
        <taxon>Streptosporangiales</taxon>
        <taxon>Nocardiopsidaceae</taxon>
        <taxon>Nocardiopsis</taxon>
    </lineage>
</organism>
<feature type="compositionally biased region" description="Gly residues" evidence="1">
    <location>
        <begin position="209"/>
        <end position="226"/>
    </location>
</feature>
<dbReference type="EMBL" id="JBHSFQ010000006">
    <property type="protein sequence ID" value="MFC4562126.1"/>
    <property type="molecule type" value="Genomic_DNA"/>
</dbReference>
<dbReference type="Gene3D" id="3.40.47.10">
    <property type="match status" value="1"/>
</dbReference>
<dbReference type="PANTHER" id="PTHR42870">
    <property type="entry name" value="ACETYL-COA C-ACETYLTRANSFERASE"/>
    <property type="match status" value="1"/>
</dbReference>
<evidence type="ECO:0000256" key="1">
    <source>
        <dbReference type="SAM" id="MobiDB-lite"/>
    </source>
</evidence>